<name>A0ABW5W6X3_9PSEU</name>
<comment type="caution">
    <text evidence="2">The sequence shown here is derived from an EMBL/GenBank/DDBJ whole genome shotgun (WGS) entry which is preliminary data.</text>
</comment>
<protein>
    <recommendedName>
        <fullName evidence="4">DUF3560 domain-containing protein</fullName>
    </recommendedName>
</protein>
<dbReference type="EMBL" id="JBHUOF010000012">
    <property type="protein sequence ID" value="MFD2799723.1"/>
    <property type="molecule type" value="Genomic_DNA"/>
</dbReference>
<keyword evidence="3" id="KW-1185">Reference proteome</keyword>
<gene>
    <name evidence="2" type="ORF">ACFS2C_10000</name>
</gene>
<evidence type="ECO:0000256" key="1">
    <source>
        <dbReference type="SAM" id="MobiDB-lite"/>
    </source>
</evidence>
<proteinExistence type="predicted"/>
<reference evidence="3" key="1">
    <citation type="journal article" date="2019" name="Int. J. Syst. Evol. Microbiol.">
        <title>The Global Catalogue of Microorganisms (GCM) 10K type strain sequencing project: providing services to taxonomists for standard genome sequencing and annotation.</title>
        <authorList>
            <consortium name="The Broad Institute Genomics Platform"/>
            <consortium name="The Broad Institute Genome Sequencing Center for Infectious Disease"/>
            <person name="Wu L."/>
            <person name="Ma J."/>
        </authorList>
    </citation>
    <scope>NUCLEOTIDE SEQUENCE [LARGE SCALE GENOMIC DNA]</scope>
    <source>
        <strain evidence="3">IBRC-M 10906</strain>
    </source>
</reference>
<evidence type="ECO:0000313" key="2">
    <source>
        <dbReference type="EMBL" id="MFD2799723.1"/>
    </source>
</evidence>
<organism evidence="2 3">
    <name type="scientific">Prauserella oleivorans</name>
    <dbReference type="NCBI Taxonomy" id="1478153"/>
    <lineage>
        <taxon>Bacteria</taxon>
        <taxon>Bacillati</taxon>
        <taxon>Actinomycetota</taxon>
        <taxon>Actinomycetes</taxon>
        <taxon>Pseudonocardiales</taxon>
        <taxon>Pseudonocardiaceae</taxon>
        <taxon>Prauserella</taxon>
    </lineage>
</organism>
<sequence length="372" mass="42965">MTEKHNREVEIQVTAPNGVTWTRRPRATSTGAELLQALADLPGLYSDVSRQWNWREEGRRDQEHDRIWQIIREWDNGAPDREYTEEEAEALGQAELDKVDKRLAEDRKRRADLVAQSYDKDREHLRLNLLRTEAGTAFFTHVLAAPASPDQREDAERRIADRQAAADDLRHQLGDPEQIIDRHGYLPSERREMNLRSHMDCWRHPALCEWAKNDRRRFSALLAMPIPAPASMCSECEAPAKWHEYDLSLRLFHPPPPPGSTAEHLARLLPGWWERCPASTAYNIEHKWGGKHALPDFGYEQWRAMLPPMLRTIFTPARPKPKRKRQPTAKPLAVIPPGPISEVMAKLAEAQAKYPTAQVRRGRSDNWELWPP</sequence>
<feature type="region of interest" description="Disordered" evidence="1">
    <location>
        <begin position="315"/>
        <end position="335"/>
    </location>
</feature>
<evidence type="ECO:0008006" key="4">
    <source>
        <dbReference type="Google" id="ProtNLM"/>
    </source>
</evidence>
<evidence type="ECO:0000313" key="3">
    <source>
        <dbReference type="Proteomes" id="UP001597478"/>
    </source>
</evidence>
<accession>A0ABW5W6X3</accession>
<dbReference type="RefSeq" id="WP_377391724.1">
    <property type="nucleotide sequence ID" value="NZ_JBHSAN010000027.1"/>
</dbReference>
<dbReference type="Proteomes" id="UP001597478">
    <property type="component" value="Unassembled WGS sequence"/>
</dbReference>